<keyword evidence="4" id="KW-1185">Reference proteome</keyword>
<protein>
    <recommendedName>
        <fullName evidence="2">SXP/RAL-2 family protein Ani s 5-like cation-binding domain-containing protein</fullName>
    </recommendedName>
</protein>
<dbReference type="PANTHER" id="PTHR21593">
    <property type="entry name" value="PRION-LIKE- Q/N-RICH -DOMAIN-BEARING PROTEIN PROTEIN"/>
    <property type="match status" value="1"/>
</dbReference>
<evidence type="ECO:0000259" key="2">
    <source>
        <dbReference type="Pfam" id="PF02520"/>
    </source>
</evidence>
<organism evidence="3 4">
    <name type="scientific">Diploscapter pachys</name>
    <dbReference type="NCBI Taxonomy" id="2018661"/>
    <lineage>
        <taxon>Eukaryota</taxon>
        <taxon>Metazoa</taxon>
        <taxon>Ecdysozoa</taxon>
        <taxon>Nematoda</taxon>
        <taxon>Chromadorea</taxon>
        <taxon>Rhabditida</taxon>
        <taxon>Rhabditina</taxon>
        <taxon>Rhabditomorpha</taxon>
        <taxon>Rhabditoidea</taxon>
        <taxon>Rhabditidae</taxon>
        <taxon>Diploscapter</taxon>
    </lineage>
</organism>
<feature type="compositionally biased region" description="Basic and acidic residues" evidence="1">
    <location>
        <begin position="207"/>
        <end position="232"/>
    </location>
</feature>
<dbReference type="AlphaFoldDB" id="A0A2A2KEZ4"/>
<dbReference type="EMBL" id="LIAE01008796">
    <property type="protein sequence ID" value="PAV72423.1"/>
    <property type="molecule type" value="Genomic_DNA"/>
</dbReference>
<feature type="region of interest" description="Disordered" evidence="1">
    <location>
        <begin position="198"/>
        <end position="241"/>
    </location>
</feature>
<sequence length="241" mass="26973">MHTPIKMTKNKNVVSDDDRAEGYGPARNSHAAAMQRAVEQARPQNVDFPVEEQNGQREGGRGGKKKGHKGMLPSFVTAAGVEASKAFVAILRNFNQTFAEQKQAFDAWGEQYNATEQVTEWYQNITTKADATTQDIIAKMATVLQKMQELKDANPEMTIAEYFEAVKAWVNSTDDENTKAAARWVMMIRGESLGFGEKRHKMGGHSHGGDSHEWTEDDRAGEERNGSGGHRDRGQHRFMRM</sequence>
<accession>A0A2A2KEZ4</accession>
<evidence type="ECO:0000313" key="3">
    <source>
        <dbReference type="EMBL" id="PAV72423.1"/>
    </source>
</evidence>
<feature type="domain" description="SXP/RAL-2 family protein Ani s 5-like cation-binding" evidence="2">
    <location>
        <begin position="82"/>
        <end position="176"/>
    </location>
</feature>
<dbReference type="Proteomes" id="UP000218231">
    <property type="component" value="Unassembled WGS sequence"/>
</dbReference>
<dbReference type="InterPro" id="IPR052823">
    <property type="entry name" value="SXP/RAL-2_related"/>
</dbReference>
<evidence type="ECO:0000313" key="4">
    <source>
        <dbReference type="Proteomes" id="UP000218231"/>
    </source>
</evidence>
<dbReference type="Pfam" id="PF02520">
    <property type="entry name" value="ANIS5_cation-bd"/>
    <property type="match status" value="1"/>
</dbReference>
<dbReference type="InterPro" id="IPR003677">
    <property type="entry name" value="ANIS5_cation-bd"/>
</dbReference>
<comment type="caution">
    <text evidence="3">The sequence shown here is derived from an EMBL/GenBank/DDBJ whole genome shotgun (WGS) entry which is preliminary data.</text>
</comment>
<name>A0A2A2KEZ4_9BILA</name>
<gene>
    <name evidence="3" type="ORF">WR25_19377</name>
</gene>
<evidence type="ECO:0000256" key="1">
    <source>
        <dbReference type="SAM" id="MobiDB-lite"/>
    </source>
</evidence>
<reference evidence="3 4" key="1">
    <citation type="journal article" date="2017" name="Curr. Biol.">
        <title>Genome architecture and evolution of a unichromosomal asexual nematode.</title>
        <authorList>
            <person name="Fradin H."/>
            <person name="Zegar C."/>
            <person name="Gutwein M."/>
            <person name="Lucas J."/>
            <person name="Kovtun M."/>
            <person name="Corcoran D."/>
            <person name="Baugh L.R."/>
            <person name="Kiontke K."/>
            <person name="Gunsalus K."/>
            <person name="Fitch D.H."/>
            <person name="Piano F."/>
        </authorList>
    </citation>
    <scope>NUCLEOTIDE SEQUENCE [LARGE SCALE GENOMIC DNA]</scope>
    <source>
        <strain evidence="3">PF1309</strain>
    </source>
</reference>
<feature type="region of interest" description="Disordered" evidence="1">
    <location>
        <begin position="1"/>
        <end position="69"/>
    </location>
</feature>
<proteinExistence type="predicted"/>
<dbReference type="PANTHER" id="PTHR21593:SF36">
    <property type="entry name" value="DUF148 DOMAIN-CONTAINING PROTEIN-RELATED"/>
    <property type="match status" value="1"/>
</dbReference>